<dbReference type="OMA" id="HNLADCF"/>
<keyword evidence="2 7" id="KW-0479">Metal-binding</keyword>
<feature type="binding site" evidence="6">
    <location>
        <position position="21"/>
    </location>
    <ligand>
        <name>substrate</name>
    </ligand>
</feature>
<accession>A0A1X2HDD7</accession>
<dbReference type="InterPro" id="IPR006384">
    <property type="entry name" value="HAD_hydro_PyrdxlP_Pase-like"/>
</dbReference>
<protein>
    <submittedName>
        <fullName evidence="8">Phosphatase phospho-type</fullName>
    </submittedName>
</protein>
<evidence type="ECO:0000256" key="2">
    <source>
        <dbReference type="ARBA" id="ARBA00022723"/>
    </source>
</evidence>
<feature type="active site" description="Proton donor" evidence="5">
    <location>
        <position position="12"/>
    </location>
</feature>
<comment type="cofactor">
    <cofactor evidence="1 7">
        <name>Mg(2+)</name>
        <dbReference type="ChEBI" id="CHEBI:18420"/>
    </cofactor>
</comment>
<keyword evidence="4 7" id="KW-0460">Magnesium</keyword>
<gene>
    <name evidence="8" type="ORF">BCR43DRAFT_564006</name>
</gene>
<dbReference type="NCBIfam" id="TIGR01488">
    <property type="entry name" value="HAD-SF-IB"/>
    <property type="match status" value="1"/>
</dbReference>
<dbReference type="GO" id="GO:0046872">
    <property type="term" value="F:metal ion binding"/>
    <property type="evidence" value="ECO:0007669"/>
    <property type="project" value="UniProtKB-KW"/>
</dbReference>
<proteinExistence type="predicted"/>
<dbReference type="Pfam" id="PF06888">
    <property type="entry name" value="Put_Phosphatase"/>
    <property type="match status" value="1"/>
</dbReference>
<evidence type="ECO:0000256" key="5">
    <source>
        <dbReference type="PIRSR" id="PIRSR031051-1"/>
    </source>
</evidence>
<dbReference type="SUPFAM" id="SSF56784">
    <property type="entry name" value="HAD-like"/>
    <property type="match status" value="1"/>
</dbReference>
<evidence type="ECO:0000313" key="8">
    <source>
        <dbReference type="EMBL" id="ORY96772.1"/>
    </source>
</evidence>
<dbReference type="PANTHER" id="PTHR20889">
    <property type="entry name" value="PHOSPHATASE, ORPHAN 1, 2"/>
    <property type="match status" value="1"/>
</dbReference>
<dbReference type="AlphaFoldDB" id="A0A1X2HDD7"/>
<name>A0A1X2HDD7_SYNRA</name>
<dbReference type="NCBIfam" id="TIGR01489">
    <property type="entry name" value="DKMTPPase-SF"/>
    <property type="match status" value="1"/>
</dbReference>
<dbReference type="PIRSF" id="PIRSF031051">
    <property type="entry name" value="PyrdxlP_Pase_PHOSPHO2"/>
    <property type="match status" value="1"/>
</dbReference>
<organism evidence="8 9">
    <name type="scientific">Syncephalastrum racemosum</name>
    <name type="common">Filamentous fungus</name>
    <dbReference type="NCBI Taxonomy" id="13706"/>
    <lineage>
        <taxon>Eukaryota</taxon>
        <taxon>Fungi</taxon>
        <taxon>Fungi incertae sedis</taxon>
        <taxon>Mucoromycota</taxon>
        <taxon>Mucoromycotina</taxon>
        <taxon>Mucoromycetes</taxon>
        <taxon>Mucorales</taxon>
        <taxon>Syncephalastraceae</taxon>
        <taxon>Syncephalastrum</taxon>
    </lineage>
</organism>
<keyword evidence="3" id="KW-0378">Hydrolase</keyword>
<dbReference type="InterPro" id="IPR016965">
    <property type="entry name" value="Pase_PHOSPHO-typ"/>
</dbReference>
<dbReference type="PANTHER" id="PTHR20889:SF12">
    <property type="entry name" value="LP01149P"/>
    <property type="match status" value="1"/>
</dbReference>
<evidence type="ECO:0000313" key="9">
    <source>
        <dbReference type="Proteomes" id="UP000242180"/>
    </source>
</evidence>
<comment type="caution">
    <text evidence="8">The sequence shown here is derived from an EMBL/GenBank/DDBJ whole genome shotgun (WGS) entry which is preliminary data.</text>
</comment>
<evidence type="ECO:0000256" key="1">
    <source>
        <dbReference type="ARBA" id="ARBA00001946"/>
    </source>
</evidence>
<keyword evidence="9" id="KW-1185">Reference proteome</keyword>
<feature type="binding site" evidence="7">
    <location>
        <position position="177"/>
    </location>
    <ligand>
        <name>Mg(2+)</name>
        <dbReference type="ChEBI" id="CHEBI:18420"/>
    </ligand>
</feature>
<dbReference type="OrthoDB" id="10267182at2759"/>
<evidence type="ECO:0000256" key="7">
    <source>
        <dbReference type="PIRSR" id="PIRSR031051-3"/>
    </source>
</evidence>
<dbReference type="InParanoid" id="A0A1X2HDD7"/>
<dbReference type="STRING" id="13706.A0A1X2HDD7"/>
<dbReference type="GO" id="GO:0016791">
    <property type="term" value="F:phosphatase activity"/>
    <property type="evidence" value="ECO:0007669"/>
    <property type="project" value="InterPro"/>
</dbReference>
<evidence type="ECO:0000256" key="4">
    <source>
        <dbReference type="ARBA" id="ARBA00022842"/>
    </source>
</evidence>
<feature type="binding site" evidence="7">
    <location>
        <position position="12"/>
    </location>
    <ligand>
        <name>Mg(2+)</name>
        <dbReference type="ChEBI" id="CHEBI:18420"/>
    </ligand>
</feature>
<dbReference type="InterPro" id="IPR036412">
    <property type="entry name" value="HAD-like_sf"/>
</dbReference>
<dbReference type="Gene3D" id="3.40.50.1000">
    <property type="entry name" value="HAD superfamily/HAD-like"/>
    <property type="match status" value="1"/>
</dbReference>
<feature type="binding site" evidence="6">
    <location>
        <position position="94"/>
    </location>
    <ligand>
        <name>substrate</name>
    </ligand>
</feature>
<feature type="active site" description="Nucleophile" evidence="5">
    <location>
        <position position="10"/>
    </location>
</feature>
<dbReference type="EMBL" id="MCGN01000005">
    <property type="protein sequence ID" value="ORY96772.1"/>
    <property type="molecule type" value="Genomic_DNA"/>
</dbReference>
<reference evidence="8 9" key="1">
    <citation type="submission" date="2016-07" db="EMBL/GenBank/DDBJ databases">
        <title>Pervasive Adenine N6-methylation of Active Genes in Fungi.</title>
        <authorList>
            <consortium name="DOE Joint Genome Institute"/>
            <person name="Mondo S.J."/>
            <person name="Dannebaum R.O."/>
            <person name="Kuo R.C."/>
            <person name="Labutti K."/>
            <person name="Haridas S."/>
            <person name="Kuo A."/>
            <person name="Salamov A."/>
            <person name="Ahrendt S.R."/>
            <person name="Lipzen A."/>
            <person name="Sullivan W."/>
            <person name="Andreopoulos W.B."/>
            <person name="Clum A."/>
            <person name="Lindquist E."/>
            <person name="Daum C."/>
            <person name="Ramamoorthy G.K."/>
            <person name="Gryganskyi A."/>
            <person name="Culley D."/>
            <person name="Magnuson J.K."/>
            <person name="James T.Y."/>
            <person name="O'Malley M.A."/>
            <person name="Stajich J.E."/>
            <person name="Spatafora J.W."/>
            <person name="Visel A."/>
            <person name="Grigoriev I.V."/>
        </authorList>
    </citation>
    <scope>NUCLEOTIDE SEQUENCE [LARGE SCALE GENOMIC DNA]</scope>
    <source>
        <strain evidence="8 9">NRRL 2496</strain>
    </source>
</reference>
<evidence type="ECO:0000256" key="3">
    <source>
        <dbReference type="ARBA" id="ARBA00022801"/>
    </source>
</evidence>
<feature type="binding site" evidence="7">
    <location>
        <position position="10"/>
    </location>
    <ligand>
        <name>Mg(2+)</name>
        <dbReference type="ChEBI" id="CHEBI:18420"/>
    </ligand>
</feature>
<dbReference type="InterPro" id="IPR023214">
    <property type="entry name" value="HAD_sf"/>
</dbReference>
<evidence type="ECO:0000256" key="6">
    <source>
        <dbReference type="PIRSR" id="PIRSR031051-2"/>
    </source>
</evidence>
<dbReference type="Proteomes" id="UP000242180">
    <property type="component" value="Unassembled WGS sequence"/>
</dbReference>
<sequence>MSSRDLAVFDFDWTVIEADSDDTVLNAFINEEWKKSRATTQWTDLMDEALVEIQKSHSLQEIDAVLQSIPLVPMARETLNTLRANGADIVILSDANDHFIKTILKAHGLYDHITSIITNPSYIDDQGRLRIKRRIPADAPPHGCSNACAVNICKGRELDQYMMAQEHLFNRVMYSGDGKNDFCPGTRLKKSDLYFVRMNKRLAAMLLSDPQAADKLQVPVTYWNDYTPILDALAGPQRCAL</sequence>